<reference evidence="1" key="1">
    <citation type="submission" date="2011-04" db="EMBL/GenBank/DDBJ databases">
        <title>Evolution of plant cell wall degrading machinery underlies the functional diversity of forest fungi.</title>
        <authorList>
            <consortium name="US DOE Joint Genome Institute (JGI-PGF)"/>
            <person name="Eastwood D.C."/>
            <person name="Floudas D."/>
            <person name="Binder M."/>
            <person name="Majcherczyk A."/>
            <person name="Schneider P."/>
            <person name="Aerts A."/>
            <person name="Asiegbu F.O."/>
            <person name="Baker S.E."/>
            <person name="Barry K."/>
            <person name="Bendiksby M."/>
            <person name="Blumentritt M."/>
            <person name="Coutinho P.M."/>
            <person name="Cullen D."/>
            <person name="Cullen D."/>
            <person name="Gathman A."/>
            <person name="Goodell B."/>
            <person name="Henrissat B."/>
            <person name="Ihrmark K."/>
            <person name="Kauserud H."/>
            <person name="Kohler A."/>
            <person name="LaButti K."/>
            <person name="Lapidus A."/>
            <person name="Lavin J.L."/>
            <person name="Lee Y.-H."/>
            <person name="Lindquist E."/>
            <person name="Lilly W."/>
            <person name="Lucas S."/>
            <person name="Morin E."/>
            <person name="Murat C."/>
            <person name="Oguiza J.A."/>
            <person name="Park J."/>
            <person name="Pisabarro A.G."/>
            <person name="Riley R."/>
            <person name="Rosling A."/>
            <person name="Salamov A."/>
            <person name="Schmidt O."/>
            <person name="Schmutz J."/>
            <person name="Skrede I."/>
            <person name="Stenlid J."/>
            <person name="Wiebenga A."/>
            <person name="Xie X."/>
            <person name="Kues U."/>
            <person name="Hibbett D.S."/>
            <person name="Hoffmeister D."/>
            <person name="Hogberg N."/>
            <person name="Martin F."/>
            <person name="Grigoriev I.V."/>
            <person name="Watkinson S.C."/>
        </authorList>
    </citation>
    <scope>NUCLEOTIDE SEQUENCE</scope>
    <source>
        <strain evidence="1">S7.9</strain>
    </source>
</reference>
<accession>F8PBL6</accession>
<name>F8PBL6_SERL9</name>
<dbReference type="RefSeq" id="XP_007323787.1">
    <property type="nucleotide sequence ID" value="XM_007323725.1"/>
</dbReference>
<dbReference type="GeneID" id="18821334"/>
<dbReference type="Proteomes" id="UP000008064">
    <property type="component" value="Unassembled WGS sequence"/>
</dbReference>
<dbReference type="AlphaFoldDB" id="F8PBL6"/>
<protein>
    <submittedName>
        <fullName evidence="1">Uncharacterized protein</fullName>
    </submittedName>
</protein>
<organism>
    <name type="scientific">Serpula lacrymans var. lacrymans (strain S7.9)</name>
    <name type="common">Dry rot fungus</name>
    <dbReference type="NCBI Taxonomy" id="578457"/>
    <lineage>
        <taxon>Eukaryota</taxon>
        <taxon>Fungi</taxon>
        <taxon>Dikarya</taxon>
        <taxon>Basidiomycota</taxon>
        <taxon>Agaricomycotina</taxon>
        <taxon>Agaricomycetes</taxon>
        <taxon>Agaricomycetidae</taxon>
        <taxon>Boletales</taxon>
        <taxon>Coniophorineae</taxon>
        <taxon>Serpulaceae</taxon>
        <taxon>Serpula</taxon>
    </lineage>
</organism>
<proteinExistence type="predicted"/>
<evidence type="ECO:0000313" key="1">
    <source>
        <dbReference type="EMBL" id="EGO19654.1"/>
    </source>
</evidence>
<gene>
    <name evidence="1" type="ORF">SERLADRAFT_479327</name>
</gene>
<sequence length="121" mass="13853">MMVVPVRMKAKGRLHRCSYSHPTWLYMRIQDSLPELVTVPSITQDVFVINTHKLAFELLDKRANTSDLVVDSEVIRGNQAFFISRRFVSACLLTRHSLSNTRTIGICFCHHALPHMRAQAC</sequence>
<dbReference type="KEGG" id="sla:SERLADRAFT_479327"/>
<dbReference type="HOGENOM" id="CLU_2039480_0_0_1"/>
<dbReference type="EMBL" id="GL945443">
    <property type="protein sequence ID" value="EGO19654.1"/>
    <property type="molecule type" value="Genomic_DNA"/>
</dbReference>